<dbReference type="PANTHER" id="PTHR43434">
    <property type="entry name" value="PHOSPHOGLYCOLATE PHOSPHATASE"/>
    <property type="match status" value="1"/>
</dbReference>
<name>A0A0G1XVJ6_9BACT</name>
<protein>
    <recommendedName>
        <fullName evidence="3">HAD family hydrolase</fullName>
    </recommendedName>
</protein>
<dbReference type="SUPFAM" id="SSF56784">
    <property type="entry name" value="HAD-like"/>
    <property type="match status" value="1"/>
</dbReference>
<gene>
    <name evidence="1" type="ORF">UY82_C0046G0010</name>
</gene>
<dbReference type="Gene3D" id="3.40.50.1000">
    <property type="entry name" value="HAD superfamily/HAD-like"/>
    <property type="match status" value="1"/>
</dbReference>
<dbReference type="InterPro" id="IPR023214">
    <property type="entry name" value="HAD_sf"/>
</dbReference>
<dbReference type="InterPro" id="IPR036412">
    <property type="entry name" value="HAD-like_sf"/>
</dbReference>
<dbReference type="PANTHER" id="PTHR43434:SF1">
    <property type="entry name" value="PHOSPHOGLYCOLATE PHOSPHATASE"/>
    <property type="match status" value="1"/>
</dbReference>
<evidence type="ECO:0000313" key="1">
    <source>
        <dbReference type="EMBL" id="KKW35208.1"/>
    </source>
</evidence>
<evidence type="ECO:0008006" key="3">
    <source>
        <dbReference type="Google" id="ProtNLM"/>
    </source>
</evidence>
<sequence length="184" mass="21264">MKRIIFFDGDGTLWYPKTTKHTRKPHWIYHDPTTMNDPLSHLAVIPGVKRTLRELQRRGILTVLISTHPHTKKDADQLLQEKVRHFKLDSLFNEVHSSRLTPTGKGTVIKRVLKQRHIPKTRALMIGDSYIWDYRSAKDAGIDAVLIDTAYLRARPGTGKVKQRIKSFSEILALPFFHNHKQAL</sequence>
<comment type="caution">
    <text evidence="1">The sequence shown here is derived from an EMBL/GenBank/DDBJ whole genome shotgun (WGS) entry which is preliminary data.</text>
</comment>
<dbReference type="AlphaFoldDB" id="A0A0G1XVJ6"/>
<evidence type="ECO:0000313" key="2">
    <source>
        <dbReference type="Proteomes" id="UP000033865"/>
    </source>
</evidence>
<organism evidence="1 2">
    <name type="scientific">Candidatus Uhrbacteria bacterium GW2011_GWC2_53_7</name>
    <dbReference type="NCBI Taxonomy" id="1618986"/>
    <lineage>
        <taxon>Bacteria</taxon>
        <taxon>Candidatus Uhriibacteriota</taxon>
    </lineage>
</organism>
<dbReference type="InterPro" id="IPR050155">
    <property type="entry name" value="HAD-like_hydrolase_sf"/>
</dbReference>
<dbReference type="Proteomes" id="UP000033865">
    <property type="component" value="Unassembled WGS sequence"/>
</dbReference>
<dbReference type="EMBL" id="LCRN01000046">
    <property type="protein sequence ID" value="KKW35208.1"/>
    <property type="molecule type" value="Genomic_DNA"/>
</dbReference>
<accession>A0A0G1XVJ6</accession>
<reference evidence="1 2" key="1">
    <citation type="journal article" date="2015" name="Nature">
        <title>rRNA introns, odd ribosomes, and small enigmatic genomes across a large radiation of phyla.</title>
        <authorList>
            <person name="Brown C.T."/>
            <person name="Hug L.A."/>
            <person name="Thomas B.C."/>
            <person name="Sharon I."/>
            <person name="Castelle C.J."/>
            <person name="Singh A."/>
            <person name="Wilkins M.J."/>
            <person name="Williams K.H."/>
            <person name="Banfield J.F."/>
        </authorList>
    </citation>
    <scope>NUCLEOTIDE SEQUENCE [LARGE SCALE GENOMIC DNA]</scope>
</reference>
<dbReference type="InterPro" id="IPR041492">
    <property type="entry name" value="HAD_2"/>
</dbReference>
<dbReference type="CDD" id="cd01427">
    <property type="entry name" value="HAD_like"/>
    <property type="match status" value="1"/>
</dbReference>
<dbReference type="Pfam" id="PF13419">
    <property type="entry name" value="HAD_2"/>
    <property type="match status" value="1"/>
</dbReference>
<dbReference type="GO" id="GO:0006281">
    <property type="term" value="P:DNA repair"/>
    <property type="evidence" value="ECO:0007669"/>
    <property type="project" value="TreeGrafter"/>
</dbReference>
<proteinExistence type="predicted"/>
<dbReference type="GO" id="GO:0008967">
    <property type="term" value="F:phosphoglycolate phosphatase activity"/>
    <property type="evidence" value="ECO:0007669"/>
    <property type="project" value="TreeGrafter"/>
</dbReference>
<dbReference type="GO" id="GO:0005829">
    <property type="term" value="C:cytosol"/>
    <property type="evidence" value="ECO:0007669"/>
    <property type="project" value="TreeGrafter"/>
</dbReference>